<dbReference type="EMBL" id="BLAL01000081">
    <property type="protein sequence ID" value="GES84636.1"/>
    <property type="molecule type" value="Genomic_DNA"/>
</dbReference>
<keyword evidence="8 11" id="KW-0472">Membrane</keyword>
<protein>
    <submittedName>
        <fullName evidence="13">Nuclear fusion protein</fullName>
    </submittedName>
</protein>
<proteinExistence type="inferred from homology"/>
<feature type="transmembrane region" description="Helical" evidence="11">
    <location>
        <begin position="461"/>
        <end position="479"/>
    </location>
</feature>
<evidence type="ECO:0000256" key="1">
    <source>
        <dbReference type="ARBA" id="ARBA00003389"/>
    </source>
</evidence>
<evidence type="ECO:0000256" key="12">
    <source>
        <dbReference type="SAM" id="Coils"/>
    </source>
</evidence>
<evidence type="ECO:0000256" key="10">
    <source>
        <dbReference type="ARBA" id="ARBA00023242"/>
    </source>
</evidence>
<reference evidence="13" key="1">
    <citation type="submission" date="2019-10" db="EMBL/GenBank/DDBJ databases">
        <title>Conservation and host-specific expression of non-tandemly repeated heterogenous ribosome RNA gene in arbuscular mycorrhizal fungi.</title>
        <authorList>
            <person name="Maeda T."/>
            <person name="Kobayashi Y."/>
            <person name="Nakagawa T."/>
            <person name="Ezawa T."/>
            <person name="Yamaguchi K."/>
            <person name="Bino T."/>
            <person name="Nishimoto Y."/>
            <person name="Shigenobu S."/>
            <person name="Kawaguchi M."/>
        </authorList>
    </citation>
    <scope>NUCLEOTIDE SEQUENCE</scope>
    <source>
        <strain evidence="13">HR1</strain>
    </source>
</reference>
<feature type="coiled-coil region" evidence="12">
    <location>
        <begin position="335"/>
        <end position="383"/>
    </location>
</feature>
<dbReference type="AlphaFoldDB" id="A0A8H3QM99"/>
<dbReference type="Proteomes" id="UP000615446">
    <property type="component" value="Unassembled WGS sequence"/>
</dbReference>
<keyword evidence="4 11" id="KW-0812">Transmembrane</keyword>
<evidence type="ECO:0000256" key="4">
    <source>
        <dbReference type="ARBA" id="ARBA00022692"/>
    </source>
</evidence>
<evidence type="ECO:0000256" key="7">
    <source>
        <dbReference type="ARBA" id="ARBA00022989"/>
    </source>
</evidence>
<feature type="transmembrane region" description="Helical" evidence="11">
    <location>
        <begin position="419"/>
        <end position="440"/>
    </location>
</feature>
<keyword evidence="6 11" id="KW-0256">Endoplasmic reticulum</keyword>
<organism evidence="13 14">
    <name type="scientific">Rhizophagus clarus</name>
    <dbReference type="NCBI Taxonomy" id="94130"/>
    <lineage>
        <taxon>Eukaryota</taxon>
        <taxon>Fungi</taxon>
        <taxon>Fungi incertae sedis</taxon>
        <taxon>Mucoromycota</taxon>
        <taxon>Glomeromycotina</taxon>
        <taxon>Glomeromycetes</taxon>
        <taxon>Glomerales</taxon>
        <taxon>Glomeraceae</taxon>
        <taxon>Rhizophagus</taxon>
    </lineage>
</organism>
<evidence type="ECO:0000313" key="13">
    <source>
        <dbReference type="EMBL" id="GES84636.1"/>
    </source>
</evidence>
<gene>
    <name evidence="13" type="ORF">RCL2_001174900</name>
</gene>
<dbReference type="GO" id="GO:0005789">
    <property type="term" value="C:endoplasmic reticulum membrane"/>
    <property type="evidence" value="ECO:0007669"/>
    <property type="project" value="UniProtKB-SubCell"/>
</dbReference>
<feature type="transmembrane region" description="Helical" evidence="11">
    <location>
        <begin position="12"/>
        <end position="32"/>
    </location>
</feature>
<dbReference type="InterPro" id="IPR007292">
    <property type="entry name" value="Nuclear_fusion_Kar5"/>
</dbReference>
<keyword evidence="12" id="KW-0175">Coiled coil</keyword>
<dbReference type="GO" id="GO:0031965">
    <property type="term" value="C:nuclear membrane"/>
    <property type="evidence" value="ECO:0007669"/>
    <property type="project" value="UniProtKB-SubCell"/>
</dbReference>
<dbReference type="GO" id="GO:0000742">
    <property type="term" value="P:karyogamy involved in conjugation with cellular fusion"/>
    <property type="evidence" value="ECO:0007669"/>
    <property type="project" value="UniProtKB-UniRule"/>
</dbReference>
<comment type="caution">
    <text evidence="13">The sequence shown here is derived from an EMBL/GenBank/DDBJ whole genome shotgun (WGS) entry which is preliminary data.</text>
</comment>
<dbReference type="GO" id="GO:0048288">
    <property type="term" value="P:nuclear membrane fusion involved in karyogamy"/>
    <property type="evidence" value="ECO:0007669"/>
    <property type="project" value="UniProtKB-UniRule"/>
</dbReference>
<evidence type="ECO:0000256" key="8">
    <source>
        <dbReference type="ARBA" id="ARBA00023136"/>
    </source>
</evidence>
<evidence type="ECO:0000256" key="11">
    <source>
        <dbReference type="RuleBase" id="RU368082"/>
    </source>
</evidence>
<keyword evidence="5 11" id="KW-0732">Signal</keyword>
<comment type="subcellular location">
    <subcellularLocation>
        <location evidence="11">Endoplasmic reticulum membrane</location>
    </subcellularLocation>
    <subcellularLocation>
        <location evidence="11">Nucleus membrane</location>
    </subcellularLocation>
</comment>
<dbReference type="OrthoDB" id="5311848at2759"/>
<name>A0A8H3QM99_9GLOM</name>
<comment type="function">
    <text evidence="1 11">Required for nuclear membrane fusion during karyogamy.</text>
</comment>
<evidence type="ECO:0000256" key="3">
    <source>
        <dbReference type="ARBA" id="ARBA00022459"/>
    </source>
</evidence>
<evidence type="ECO:0000313" key="14">
    <source>
        <dbReference type="Proteomes" id="UP000615446"/>
    </source>
</evidence>
<comment type="similarity">
    <text evidence="2 11">Belongs to the KAR5 family.</text>
</comment>
<evidence type="ECO:0000256" key="2">
    <source>
        <dbReference type="ARBA" id="ARBA00010473"/>
    </source>
</evidence>
<evidence type="ECO:0000256" key="6">
    <source>
        <dbReference type="ARBA" id="ARBA00022824"/>
    </source>
</evidence>
<keyword evidence="3 11" id="KW-0415">Karyogamy</keyword>
<keyword evidence="10 11" id="KW-0539">Nucleus</keyword>
<sequence length="498" mass="58078">MFVKNLRIILMINYLLFFHLVFGFNGISGWYLPSFLRFNDGIEDPPVVMDDDSLGNLSFLKFFEISNEERMIIEHGQAALTTLEKKQDCFKEATITLKNGCRNINLSNNDKMQYAIRLTKCELAIANLAFPMECDDFDQDIGKCIESISRIPQFWTTYSGYFREVSQMCFAMRYSLERDLLEEYNRNVTFKYHHILKHLHEIMMTLRKEEVNRLSQIKQFLINLAKDVNELEETTSFNIGSLKGILSDFQIITQSALSQIIHLNEELGKFVPNARIILDEINNANEQQLSTIKELTVTSKDIIQVNFEKLGQIYQHLQKIDAVARDILLSQEQVYDNMEDVKNKHGELLDQLQEAKNNLQNLLEISQNEIQELTKSLSDAKKIHQDFMKILKPLSILIDFINWIYDGKPFTNNVITNNVIYVIPLFAIIFWILFGKIVAISLTMQILYRYITQYETFDERFIQSFVLVVTGGILTRIFSNGFEDQVITKIFNIIRGFY</sequence>
<dbReference type="PANTHER" id="PTHR28012">
    <property type="entry name" value="NUCLEAR FUSION PROTEIN KAR5"/>
    <property type="match status" value="1"/>
</dbReference>
<dbReference type="PANTHER" id="PTHR28012:SF1">
    <property type="entry name" value="NUCLEAR FUSION PROTEIN KAR5"/>
    <property type="match status" value="1"/>
</dbReference>
<accession>A0A8H3QM99</accession>
<keyword evidence="7 11" id="KW-1133">Transmembrane helix</keyword>
<keyword evidence="9" id="KW-0325">Glycoprotein</keyword>
<evidence type="ECO:0000256" key="9">
    <source>
        <dbReference type="ARBA" id="ARBA00023180"/>
    </source>
</evidence>
<dbReference type="Pfam" id="PF04163">
    <property type="entry name" value="Tht1"/>
    <property type="match status" value="1"/>
</dbReference>
<evidence type="ECO:0000256" key="5">
    <source>
        <dbReference type="ARBA" id="ARBA00022729"/>
    </source>
</evidence>